<comment type="caution">
    <text evidence="1">The sequence shown here is derived from an EMBL/GenBank/DDBJ whole genome shotgun (WGS) entry which is preliminary data.</text>
</comment>
<accession>A0ACB8QZ75</accession>
<reference evidence="1" key="1">
    <citation type="submission" date="2021-02" db="EMBL/GenBank/DDBJ databases">
        <authorList>
            <consortium name="DOE Joint Genome Institute"/>
            <person name="Ahrendt S."/>
            <person name="Looney B.P."/>
            <person name="Miyauchi S."/>
            <person name="Morin E."/>
            <person name="Drula E."/>
            <person name="Courty P.E."/>
            <person name="Chicoki N."/>
            <person name="Fauchery L."/>
            <person name="Kohler A."/>
            <person name="Kuo A."/>
            <person name="Labutti K."/>
            <person name="Pangilinan J."/>
            <person name="Lipzen A."/>
            <person name="Riley R."/>
            <person name="Andreopoulos W."/>
            <person name="He G."/>
            <person name="Johnson J."/>
            <person name="Barry K.W."/>
            <person name="Grigoriev I.V."/>
            <person name="Nagy L."/>
            <person name="Hibbett D."/>
            <person name="Henrissat B."/>
            <person name="Matheny P.B."/>
            <person name="Labbe J."/>
            <person name="Martin F."/>
        </authorList>
    </citation>
    <scope>NUCLEOTIDE SEQUENCE</scope>
    <source>
        <strain evidence="1">EC-137</strain>
    </source>
</reference>
<dbReference type="EMBL" id="MU273465">
    <property type="protein sequence ID" value="KAI0037159.1"/>
    <property type="molecule type" value="Genomic_DNA"/>
</dbReference>
<sequence>MASQTHKLLRTLRANKPAFGAWLTLPGAFNARTVAQASPHLSWVAIDCEHGLTSLHPGVAESVLAVTGVTGGPSPLVRVPATGASTGTSWQIKYALDAGAHGIIVPMVGTADKAREIVADSRFAPRGRRGFGSPHTPGVWSLSAAEYIQAATEDVLVIIQIETQEAVHNLEQIATVDGVDVLFIGPYDLSLSLGYTPPAPDVHPEVEKVIQRILTVGHQSGKKVAIYCTSGAAAAKRAQEGFDLVNVVTDSGAISEFVSTNLAVAAGV</sequence>
<evidence type="ECO:0000313" key="1">
    <source>
        <dbReference type="EMBL" id="KAI0037159.1"/>
    </source>
</evidence>
<gene>
    <name evidence="1" type="ORF">K488DRAFT_81384</name>
</gene>
<dbReference type="Proteomes" id="UP000814128">
    <property type="component" value="Unassembled WGS sequence"/>
</dbReference>
<name>A0ACB8QZ75_9AGAM</name>
<organism evidence="1 2">
    <name type="scientific">Vararia minispora EC-137</name>
    <dbReference type="NCBI Taxonomy" id="1314806"/>
    <lineage>
        <taxon>Eukaryota</taxon>
        <taxon>Fungi</taxon>
        <taxon>Dikarya</taxon>
        <taxon>Basidiomycota</taxon>
        <taxon>Agaricomycotina</taxon>
        <taxon>Agaricomycetes</taxon>
        <taxon>Russulales</taxon>
        <taxon>Lachnocladiaceae</taxon>
        <taxon>Vararia</taxon>
    </lineage>
</organism>
<evidence type="ECO:0000313" key="2">
    <source>
        <dbReference type="Proteomes" id="UP000814128"/>
    </source>
</evidence>
<keyword evidence="2" id="KW-1185">Reference proteome</keyword>
<reference evidence="1" key="2">
    <citation type="journal article" date="2022" name="New Phytol.">
        <title>Evolutionary transition to the ectomycorrhizal habit in the genomes of a hyperdiverse lineage of mushroom-forming fungi.</title>
        <authorList>
            <person name="Looney B."/>
            <person name="Miyauchi S."/>
            <person name="Morin E."/>
            <person name="Drula E."/>
            <person name="Courty P.E."/>
            <person name="Kohler A."/>
            <person name="Kuo A."/>
            <person name="LaButti K."/>
            <person name="Pangilinan J."/>
            <person name="Lipzen A."/>
            <person name="Riley R."/>
            <person name="Andreopoulos W."/>
            <person name="He G."/>
            <person name="Johnson J."/>
            <person name="Nolan M."/>
            <person name="Tritt A."/>
            <person name="Barry K.W."/>
            <person name="Grigoriev I.V."/>
            <person name="Nagy L.G."/>
            <person name="Hibbett D."/>
            <person name="Henrissat B."/>
            <person name="Matheny P.B."/>
            <person name="Labbe J."/>
            <person name="Martin F.M."/>
        </authorList>
    </citation>
    <scope>NUCLEOTIDE SEQUENCE</scope>
    <source>
        <strain evidence="1">EC-137</strain>
    </source>
</reference>
<protein>
    <submittedName>
        <fullName evidence="1">Pyruvate/Phosphoenolpyruvate kinase-like domain-containing protein</fullName>
    </submittedName>
</protein>
<proteinExistence type="predicted"/>